<dbReference type="SMART" id="SM00904">
    <property type="entry name" value="Flavokinase"/>
    <property type="match status" value="1"/>
</dbReference>
<dbReference type="EC" id="2.7.1.26" evidence="15"/>
<dbReference type="Gene3D" id="2.40.30.30">
    <property type="entry name" value="Riboflavin kinase-like"/>
    <property type="match status" value="1"/>
</dbReference>
<dbReference type="GO" id="GO:0009231">
    <property type="term" value="P:riboflavin biosynthetic process"/>
    <property type="evidence" value="ECO:0007669"/>
    <property type="project" value="InterPro"/>
</dbReference>
<name>A0A2N5XRJ5_9HYPH</name>
<dbReference type="EC" id="2.7.7.2" evidence="15"/>
<evidence type="ECO:0000256" key="1">
    <source>
        <dbReference type="ARBA" id="ARBA00002121"/>
    </source>
</evidence>
<evidence type="ECO:0000313" key="17">
    <source>
        <dbReference type="EMBL" id="PLW77114.1"/>
    </source>
</evidence>
<evidence type="ECO:0000256" key="12">
    <source>
        <dbReference type="ARBA" id="ARBA00023268"/>
    </source>
</evidence>
<evidence type="ECO:0000256" key="14">
    <source>
        <dbReference type="ARBA" id="ARBA00049494"/>
    </source>
</evidence>
<dbReference type="SUPFAM" id="SSF82114">
    <property type="entry name" value="Riboflavin kinase-like"/>
    <property type="match status" value="1"/>
</dbReference>
<dbReference type="FunFam" id="3.40.50.620:FF:000021">
    <property type="entry name" value="Riboflavin biosynthesis protein"/>
    <property type="match status" value="1"/>
</dbReference>
<evidence type="ECO:0000256" key="2">
    <source>
        <dbReference type="ARBA" id="ARBA00004726"/>
    </source>
</evidence>
<keyword evidence="9 15" id="KW-0418">Kinase</keyword>
<evidence type="ECO:0000256" key="9">
    <source>
        <dbReference type="ARBA" id="ARBA00022777"/>
    </source>
</evidence>
<feature type="domain" description="Riboflavin kinase" evidence="16">
    <location>
        <begin position="192"/>
        <end position="316"/>
    </location>
</feature>
<dbReference type="Gene3D" id="3.40.50.620">
    <property type="entry name" value="HUPs"/>
    <property type="match status" value="1"/>
</dbReference>
<dbReference type="GO" id="GO:0008531">
    <property type="term" value="F:riboflavin kinase activity"/>
    <property type="evidence" value="ECO:0007669"/>
    <property type="project" value="UniProtKB-UniRule"/>
</dbReference>
<dbReference type="GO" id="GO:0006747">
    <property type="term" value="P:FAD biosynthetic process"/>
    <property type="evidence" value="ECO:0007669"/>
    <property type="project" value="UniProtKB-UniRule"/>
</dbReference>
<keyword evidence="7 15" id="KW-0548">Nucleotidyltransferase</keyword>
<comment type="caution">
    <text evidence="17">The sequence shown here is derived from an EMBL/GenBank/DDBJ whole genome shotgun (WGS) entry which is preliminary data.</text>
</comment>
<comment type="pathway">
    <text evidence="3 15">Cofactor biosynthesis; FMN biosynthesis; FMN from riboflavin (ATP route): step 1/1.</text>
</comment>
<dbReference type="Pfam" id="PF06574">
    <property type="entry name" value="FAD_syn"/>
    <property type="match status" value="1"/>
</dbReference>
<evidence type="ECO:0000256" key="6">
    <source>
        <dbReference type="ARBA" id="ARBA00022679"/>
    </source>
</evidence>
<dbReference type="InterPro" id="IPR015865">
    <property type="entry name" value="Riboflavin_kinase_bac/euk"/>
</dbReference>
<proteinExistence type="inferred from homology"/>
<dbReference type="Pfam" id="PF01687">
    <property type="entry name" value="Flavokinase"/>
    <property type="match status" value="1"/>
</dbReference>
<evidence type="ECO:0000256" key="7">
    <source>
        <dbReference type="ARBA" id="ARBA00022695"/>
    </source>
</evidence>
<evidence type="ECO:0000256" key="15">
    <source>
        <dbReference type="PIRNR" id="PIRNR004491"/>
    </source>
</evidence>
<keyword evidence="18" id="KW-1185">Reference proteome</keyword>
<gene>
    <name evidence="17" type="primary">ribF</name>
    <name evidence="17" type="ORF">C0081_11210</name>
</gene>
<evidence type="ECO:0000256" key="8">
    <source>
        <dbReference type="ARBA" id="ARBA00022741"/>
    </source>
</evidence>
<organism evidence="17 18">
    <name type="scientific">Cohaesibacter celericrescens</name>
    <dbReference type="NCBI Taxonomy" id="2067669"/>
    <lineage>
        <taxon>Bacteria</taxon>
        <taxon>Pseudomonadati</taxon>
        <taxon>Pseudomonadota</taxon>
        <taxon>Alphaproteobacteria</taxon>
        <taxon>Hyphomicrobiales</taxon>
        <taxon>Cohaesibacteraceae</taxon>
    </lineage>
</organism>
<dbReference type="EMBL" id="PKUQ01000021">
    <property type="protein sequence ID" value="PLW77114.1"/>
    <property type="molecule type" value="Genomic_DNA"/>
</dbReference>
<evidence type="ECO:0000256" key="3">
    <source>
        <dbReference type="ARBA" id="ARBA00005201"/>
    </source>
</evidence>
<comment type="function">
    <text evidence="1">Catalyzes the phosphorylation of riboflavin to FMN followed by the adenylation of FMN to FAD.</text>
</comment>
<sequence length="352" mass="39413">MMAIAPHFVDRCQPVGPLPQVMCGAAVAIGNFDGIHRGHQAVLDFAMTRAKRSGLRAIMLTFEPHPRTLFRPDKPVFRLSPHTEKAQLARAMGMDAVLSLNFTHEFSTKSPQRFIDKVLIEALQAKHVISGYDFHFGENRSGTPDYLRAQGEHRGFGVDIVDMKSDCSGDAVSSTRIRQALEDGAVQTANRLLGYRHFVCGTIRPQKTHCRQLETVTASLCMTKNYRIKAGVYAVKVIRSDGSTHNGIARHAQHPALEANNRMLELHLFDFNSVLSGEQISVIFHDRLRSEQMFEQQDDFLVQMNTDLAQAQAVLQDAKPLSEFEDRLWSRYPVSMPEKAQHNATCSVGTRA</sequence>
<dbReference type="UniPathway" id="UPA00277">
    <property type="reaction ID" value="UER00407"/>
</dbReference>
<dbReference type="InterPro" id="IPR014729">
    <property type="entry name" value="Rossmann-like_a/b/a_fold"/>
</dbReference>
<comment type="pathway">
    <text evidence="2 15">Cofactor biosynthesis; FAD biosynthesis; FAD from FMN: step 1/1.</text>
</comment>
<dbReference type="PIRSF" id="PIRSF004491">
    <property type="entry name" value="FAD_Synth"/>
    <property type="match status" value="1"/>
</dbReference>
<dbReference type="PANTHER" id="PTHR22749">
    <property type="entry name" value="RIBOFLAVIN KINASE/FMN ADENYLYLTRANSFERASE"/>
    <property type="match status" value="1"/>
</dbReference>
<dbReference type="Proteomes" id="UP000234881">
    <property type="component" value="Unassembled WGS sequence"/>
</dbReference>
<evidence type="ECO:0000256" key="10">
    <source>
        <dbReference type="ARBA" id="ARBA00022827"/>
    </source>
</evidence>
<evidence type="ECO:0000313" key="18">
    <source>
        <dbReference type="Proteomes" id="UP000234881"/>
    </source>
</evidence>
<dbReference type="InterPro" id="IPR015864">
    <property type="entry name" value="FAD_synthase"/>
</dbReference>
<dbReference type="CDD" id="cd02064">
    <property type="entry name" value="FAD_synthetase_N"/>
    <property type="match status" value="1"/>
</dbReference>
<dbReference type="NCBIfam" id="TIGR00083">
    <property type="entry name" value="ribF"/>
    <property type="match status" value="1"/>
</dbReference>
<dbReference type="AlphaFoldDB" id="A0A2N5XRJ5"/>
<keyword evidence="8 15" id="KW-0547">Nucleotide-binding</keyword>
<dbReference type="PANTHER" id="PTHR22749:SF6">
    <property type="entry name" value="RIBOFLAVIN KINASE"/>
    <property type="match status" value="1"/>
</dbReference>
<keyword evidence="5 15" id="KW-0288">FMN</keyword>
<evidence type="ECO:0000259" key="16">
    <source>
        <dbReference type="SMART" id="SM00904"/>
    </source>
</evidence>
<keyword evidence="6 15" id="KW-0808">Transferase</keyword>
<dbReference type="GO" id="GO:0003919">
    <property type="term" value="F:FMN adenylyltransferase activity"/>
    <property type="evidence" value="ECO:0007669"/>
    <property type="project" value="UniProtKB-UniRule"/>
</dbReference>
<keyword evidence="12" id="KW-0511">Multifunctional enzyme</keyword>
<dbReference type="OrthoDB" id="9803667at2"/>
<evidence type="ECO:0000256" key="11">
    <source>
        <dbReference type="ARBA" id="ARBA00022840"/>
    </source>
</evidence>
<dbReference type="UniPathway" id="UPA00276">
    <property type="reaction ID" value="UER00406"/>
</dbReference>
<dbReference type="RefSeq" id="WP_101533923.1">
    <property type="nucleotide sequence ID" value="NZ_PKUQ01000021.1"/>
</dbReference>
<dbReference type="InterPro" id="IPR023468">
    <property type="entry name" value="Riboflavin_kinase"/>
</dbReference>
<comment type="similarity">
    <text evidence="15">Belongs to the ribF family.</text>
</comment>
<evidence type="ECO:0000256" key="4">
    <source>
        <dbReference type="ARBA" id="ARBA00022630"/>
    </source>
</evidence>
<protein>
    <recommendedName>
        <fullName evidence="15">Riboflavin biosynthesis protein</fullName>
    </recommendedName>
    <domain>
        <recommendedName>
            <fullName evidence="15">Riboflavin kinase</fullName>
            <ecNumber evidence="15">2.7.1.26</ecNumber>
        </recommendedName>
        <alternativeName>
            <fullName evidence="15">Flavokinase</fullName>
        </alternativeName>
    </domain>
    <domain>
        <recommendedName>
            <fullName evidence="15">FMN adenylyltransferase</fullName>
            <ecNumber evidence="15">2.7.7.2</ecNumber>
        </recommendedName>
        <alternativeName>
            <fullName evidence="15">FAD pyrophosphorylase</fullName>
        </alternativeName>
        <alternativeName>
            <fullName evidence="15">FAD synthase</fullName>
        </alternativeName>
    </domain>
</protein>
<keyword evidence="10 15" id="KW-0274">FAD</keyword>
<accession>A0A2N5XRJ5</accession>
<evidence type="ECO:0000256" key="13">
    <source>
        <dbReference type="ARBA" id="ARBA00047880"/>
    </source>
</evidence>
<dbReference type="GO" id="GO:0009398">
    <property type="term" value="P:FMN biosynthetic process"/>
    <property type="evidence" value="ECO:0007669"/>
    <property type="project" value="UniProtKB-UniRule"/>
</dbReference>
<reference evidence="17 18" key="1">
    <citation type="submission" date="2018-01" db="EMBL/GenBank/DDBJ databases">
        <title>The draft genome sequence of Cohaesibacter sp. H1304.</title>
        <authorList>
            <person name="Wang N.-N."/>
            <person name="Du Z.-J."/>
        </authorList>
    </citation>
    <scope>NUCLEOTIDE SEQUENCE [LARGE SCALE GENOMIC DNA]</scope>
    <source>
        <strain evidence="17 18">H1304</strain>
    </source>
</reference>
<evidence type="ECO:0000256" key="5">
    <source>
        <dbReference type="ARBA" id="ARBA00022643"/>
    </source>
</evidence>
<keyword evidence="4 15" id="KW-0285">Flavoprotein</keyword>
<dbReference type="InterPro" id="IPR002606">
    <property type="entry name" value="Riboflavin_kinase_bac"/>
</dbReference>
<keyword evidence="11 15" id="KW-0067">ATP-binding</keyword>
<dbReference type="SUPFAM" id="SSF52374">
    <property type="entry name" value="Nucleotidylyl transferase"/>
    <property type="match status" value="1"/>
</dbReference>
<comment type="catalytic activity">
    <reaction evidence="14 15">
        <text>FMN + ATP + H(+) = FAD + diphosphate</text>
        <dbReference type="Rhea" id="RHEA:17237"/>
        <dbReference type="ChEBI" id="CHEBI:15378"/>
        <dbReference type="ChEBI" id="CHEBI:30616"/>
        <dbReference type="ChEBI" id="CHEBI:33019"/>
        <dbReference type="ChEBI" id="CHEBI:57692"/>
        <dbReference type="ChEBI" id="CHEBI:58210"/>
        <dbReference type="EC" id="2.7.7.2"/>
    </reaction>
</comment>
<dbReference type="InterPro" id="IPR023465">
    <property type="entry name" value="Riboflavin_kinase_dom_sf"/>
</dbReference>
<dbReference type="GO" id="GO:0005524">
    <property type="term" value="F:ATP binding"/>
    <property type="evidence" value="ECO:0007669"/>
    <property type="project" value="UniProtKB-UniRule"/>
</dbReference>
<comment type="catalytic activity">
    <reaction evidence="13 15">
        <text>riboflavin + ATP = FMN + ADP + H(+)</text>
        <dbReference type="Rhea" id="RHEA:14357"/>
        <dbReference type="ChEBI" id="CHEBI:15378"/>
        <dbReference type="ChEBI" id="CHEBI:30616"/>
        <dbReference type="ChEBI" id="CHEBI:57986"/>
        <dbReference type="ChEBI" id="CHEBI:58210"/>
        <dbReference type="ChEBI" id="CHEBI:456216"/>
        <dbReference type="EC" id="2.7.1.26"/>
    </reaction>
</comment>